<evidence type="ECO:0000313" key="2">
    <source>
        <dbReference type="Proteomes" id="UP000236291"/>
    </source>
</evidence>
<accession>A0A2K3K327</accession>
<name>A0A2K3K327_TRIPR</name>
<protein>
    <submittedName>
        <fullName evidence="1">Uncharacterized protein</fullName>
    </submittedName>
</protein>
<proteinExistence type="predicted"/>
<dbReference type="EMBL" id="ASHM01083264">
    <property type="protein sequence ID" value="PNX60676.1"/>
    <property type="molecule type" value="Genomic_DNA"/>
</dbReference>
<organism evidence="1 2">
    <name type="scientific">Trifolium pratense</name>
    <name type="common">Red clover</name>
    <dbReference type="NCBI Taxonomy" id="57577"/>
    <lineage>
        <taxon>Eukaryota</taxon>
        <taxon>Viridiplantae</taxon>
        <taxon>Streptophyta</taxon>
        <taxon>Embryophyta</taxon>
        <taxon>Tracheophyta</taxon>
        <taxon>Spermatophyta</taxon>
        <taxon>Magnoliopsida</taxon>
        <taxon>eudicotyledons</taxon>
        <taxon>Gunneridae</taxon>
        <taxon>Pentapetalae</taxon>
        <taxon>rosids</taxon>
        <taxon>fabids</taxon>
        <taxon>Fabales</taxon>
        <taxon>Fabaceae</taxon>
        <taxon>Papilionoideae</taxon>
        <taxon>50 kb inversion clade</taxon>
        <taxon>NPAAA clade</taxon>
        <taxon>Hologalegina</taxon>
        <taxon>IRL clade</taxon>
        <taxon>Trifolieae</taxon>
        <taxon>Trifolium</taxon>
    </lineage>
</organism>
<sequence length="40" mass="4149">MQEHDGVSAAEISIKDSDLDVLWSVARKFARMGGGGSGGL</sequence>
<reference evidence="1 2" key="2">
    <citation type="journal article" date="2017" name="Front. Plant Sci.">
        <title>Gene Classification and Mining of Molecular Markers Useful in Red Clover (Trifolium pratense) Breeding.</title>
        <authorList>
            <person name="Istvanek J."/>
            <person name="Dluhosova J."/>
            <person name="Dluhos P."/>
            <person name="Patkova L."/>
            <person name="Nedelnik J."/>
            <person name="Repkova J."/>
        </authorList>
    </citation>
    <scope>NUCLEOTIDE SEQUENCE [LARGE SCALE GENOMIC DNA]</scope>
    <source>
        <strain evidence="2">cv. Tatra</strain>
        <tissue evidence="1">Young leaves</tissue>
    </source>
</reference>
<reference evidence="1 2" key="1">
    <citation type="journal article" date="2014" name="Am. J. Bot.">
        <title>Genome assembly and annotation for red clover (Trifolium pratense; Fabaceae).</title>
        <authorList>
            <person name="Istvanek J."/>
            <person name="Jaros M."/>
            <person name="Krenek A."/>
            <person name="Repkova J."/>
        </authorList>
    </citation>
    <scope>NUCLEOTIDE SEQUENCE [LARGE SCALE GENOMIC DNA]</scope>
    <source>
        <strain evidence="2">cv. Tatra</strain>
        <tissue evidence="1">Young leaves</tissue>
    </source>
</reference>
<gene>
    <name evidence="1" type="ORF">L195_g052052</name>
</gene>
<evidence type="ECO:0000313" key="1">
    <source>
        <dbReference type="EMBL" id="PNX60676.1"/>
    </source>
</evidence>
<comment type="caution">
    <text evidence="1">The sequence shown here is derived from an EMBL/GenBank/DDBJ whole genome shotgun (WGS) entry which is preliminary data.</text>
</comment>
<dbReference type="Proteomes" id="UP000236291">
    <property type="component" value="Unassembled WGS sequence"/>
</dbReference>
<dbReference type="AlphaFoldDB" id="A0A2K3K327"/>